<dbReference type="InterPro" id="IPR052337">
    <property type="entry name" value="SAT4-like"/>
</dbReference>
<protein>
    <recommendedName>
        <fullName evidence="8">Rhodopsin domain-containing protein</fullName>
    </recommendedName>
</protein>
<feature type="transmembrane region" description="Helical" evidence="7">
    <location>
        <begin position="240"/>
        <end position="261"/>
    </location>
</feature>
<keyword evidence="10" id="KW-1185">Reference proteome</keyword>
<feature type="transmembrane region" description="Helical" evidence="7">
    <location>
        <begin position="71"/>
        <end position="95"/>
    </location>
</feature>
<dbReference type="OMA" id="WMLAMME"/>
<dbReference type="KEGG" id="aalt:CC77DRAFT_27466"/>
<dbReference type="GO" id="GO:0016020">
    <property type="term" value="C:membrane"/>
    <property type="evidence" value="ECO:0007669"/>
    <property type="project" value="UniProtKB-SubCell"/>
</dbReference>
<feature type="domain" description="Rhodopsin" evidence="8">
    <location>
        <begin position="55"/>
        <end position="305"/>
    </location>
</feature>
<evidence type="ECO:0000313" key="10">
    <source>
        <dbReference type="Proteomes" id="UP000077248"/>
    </source>
</evidence>
<comment type="subcellular location">
    <subcellularLocation>
        <location evidence="1">Membrane</location>
        <topology evidence="1">Multi-pass membrane protein</topology>
    </subcellularLocation>
</comment>
<comment type="similarity">
    <text evidence="5">Belongs to the SAT4 family.</text>
</comment>
<dbReference type="PANTHER" id="PTHR33048">
    <property type="entry name" value="PTH11-LIKE INTEGRAL MEMBRANE PROTEIN (AFU_ORTHOLOGUE AFUA_5G11245)"/>
    <property type="match status" value="1"/>
</dbReference>
<keyword evidence="3 7" id="KW-1133">Transmembrane helix</keyword>
<dbReference type="EMBL" id="KV441469">
    <property type="protein sequence ID" value="OAG26153.1"/>
    <property type="molecule type" value="Genomic_DNA"/>
</dbReference>
<evidence type="ECO:0000256" key="5">
    <source>
        <dbReference type="ARBA" id="ARBA00038359"/>
    </source>
</evidence>
<feature type="transmembrane region" description="Helical" evidence="7">
    <location>
        <begin position="115"/>
        <end position="138"/>
    </location>
</feature>
<keyword evidence="2 7" id="KW-0812">Transmembrane</keyword>
<evidence type="ECO:0000259" key="8">
    <source>
        <dbReference type="Pfam" id="PF20684"/>
    </source>
</evidence>
<dbReference type="PANTHER" id="PTHR33048:SF129">
    <property type="entry name" value="INTEGRAL MEMBRANE PROTEIN-RELATED"/>
    <property type="match status" value="1"/>
</dbReference>
<feature type="transmembrane region" description="Helical" evidence="7">
    <location>
        <begin position="37"/>
        <end position="59"/>
    </location>
</feature>
<name>A0A177E2D9_ALTAL</name>
<evidence type="ECO:0000256" key="2">
    <source>
        <dbReference type="ARBA" id="ARBA00022692"/>
    </source>
</evidence>
<dbReference type="AlphaFoldDB" id="A0A177E2D9"/>
<accession>A0A177E2D9</accession>
<dbReference type="GeneID" id="29116573"/>
<evidence type="ECO:0000256" key="6">
    <source>
        <dbReference type="SAM" id="MobiDB-lite"/>
    </source>
</evidence>
<dbReference type="Pfam" id="PF20684">
    <property type="entry name" value="Fung_rhodopsin"/>
    <property type="match status" value="1"/>
</dbReference>
<sequence>MAYSPNGSGSSGLLPPISVLAKWPVPNYDDPVTRSRAVLITSCALGSVMLVTVGARMWARAIIQRNAGLDDWIITAAMIPTVGLTVVVCLATEKYDFNRHIWDVHPNMYVPERKITFILYLLYIVSGGMIKISILLFYRRLDSRSITRSFRIATWINIIAIGIFCIAFVVVLFTACTPFEAFWYQFDIAKQIAGYSYHCWVNEYADLLSASIISAVQDAVAAFLPTILYWNLQIPRRQKIALGAIFALGYLVCIVAGVRSYYVYRIFNNPLYDSTWESWPAWLLCMLEIQLGAICASAPALKVFFTHYFKVAASMYGSSRGTASSVKKDGSWWRSTGTGSASMATMVSRPEQEGYLRQLGAGHIVDEEGGIVLQEGKKFDGRTGTGRYDGWTENQRHDGRTESNRFDGRTESIETFIFT</sequence>
<feature type="transmembrane region" description="Helical" evidence="7">
    <location>
        <begin position="207"/>
        <end position="228"/>
    </location>
</feature>
<reference evidence="9 10" key="1">
    <citation type="submission" date="2016-05" db="EMBL/GenBank/DDBJ databases">
        <title>Comparative analysis of secretome profiles of manganese(II)-oxidizing ascomycete fungi.</title>
        <authorList>
            <consortium name="DOE Joint Genome Institute"/>
            <person name="Zeiner C.A."/>
            <person name="Purvine S.O."/>
            <person name="Zink E.M."/>
            <person name="Wu S."/>
            <person name="Pasa-Tolic L."/>
            <person name="Chaput D.L."/>
            <person name="Haridas S."/>
            <person name="Grigoriev I.V."/>
            <person name="Santelli C.M."/>
            <person name="Hansel C.M."/>
        </authorList>
    </citation>
    <scope>NUCLEOTIDE SEQUENCE [LARGE SCALE GENOMIC DNA]</scope>
    <source>
        <strain evidence="9 10">SRC1lrK2f</strain>
    </source>
</reference>
<organism evidence="9 10">
    <name type="scientific">Alternaria alternata</name>
    <name type="common">Alternaria rot fungus</name>
    <name type="synonym">Torula alternata</name>
    <dbReference type="NCBI Taxonomy" id="5599"/>
    <lineage>
        <taxon>Eukaryota</taxon>
        <taxon>Fungi</taxon>
        <taxon>Dikarya</taxon>
        <taxon>Ascomycota</taxon>
        <taxon>Pezizomycotina</taxon>
        <taxon>Dothideomycetes</taxon>
        <taxon>Pleosporomycetidae</taxon>
        <taxon>Pleosporales</taxon>
        <taxon>Pleosporineae</taxon>
        <taxon>Pleosporaceae</taxon>
        <taxon>Alternaria</taxon>
        <taxon>Alternaria sect. Alternaria</taxon>
        <taxon>Alternaria alternata complex</taxon>
    </lineage>
</organism>
<proteinExistence type="inferred from homology"/>
<feature type="transmembrane region" description="Helical" evidence="7">
    <location>
        <begin position="150"/>
        <end position="175"/>
    </location>
</feature>
<dbReference type="VEuPathDB" id="FungiDB:CC77DRAFT_27466"/>
<feature type="transmembrane region" description="Helical" evidence="7">
    <location>
        <begin position="281"/>
        <end position="305"/>
    </location>
</feature>
<evidence type="ECO:0000256" key="4">
    <source>
        <dbReference type="ARBA" id="ARBA00023136"/>
    </source>
</evidence>
<evidence type="ECO:0000256" key="7">
    <source>
        <dbReference type="SAM" id="Phobius"/>
    </source>
</evidence>
<evidence type="ECO:0000313" key="9">
    <source>
        <dbReference type="EMBL" id="OAG26153.1"/>
    </source>
</evidence>
<evidence type="ECO:0000256" key="3">
    <source>
        <dbReference type="ARBA" id="ARBA00022989"/>
    </source>
</evidence>
<dbReference type="InterPro" id="IPR049326">
    <property type="entry name" value="Rhodopsin_dom_fungi"/>
</dbReference>
<gene>
    <name evidence="9" type="ORF">CC77DRAFT_27466</name>
</gene>
<feature type="compositionally biased region" description="Basic and acidic residues" evidence="6">
    <location>
        <begin position="394"/>
        <end position="405"/>
    </location>
</feature>
<feature type="region of interest" description="Disordered" evidence="6">
    <location>
        <begin position="384"/>
        <end position="405"/>
    </location>
</feature>
<dbReference type="RefSeq" id="XP_018391574.1">
    <property type="nucleotide sequence ID" value="XM_018530979.1"/>
</dbReference>
<evidence type="ECO:0000256" key="1">
    <source>
        <dbReference type="ARBA" id="ARBA00004141"/>
    </source>
</evidence>
<keyword evidence="4 7" id="KW-0472">Membrane</keyword>
<dbReference type="Proteomes" id="UP000077248">
    <property type="component" value="Unassembled WGS sequence"/>
</dbReference>